<dbReference type="PANTHER" id="PTHR34614">
    <property type="match status" value="1"/>
</dbReference>
<dbReference type="InterPro" id="IPR047654">
    <property type="entry name" value="IS1634_transpos"/>
</dbReference>
<dbReference type="RefSeq" id="WP_013613738.1">
    <property type="nucleotide sequence ID" value="NZ_JADMSC010000055.1"/>
</dbReference>
<evidence type="ECO:0000259" key="1">
    <source>
        <dbReference type="Pfam" id="PF01609"/>
    </source>
</evidence>
<organism evidence="2 3">
    <name type="scientific">Odoribacter splanchnicus</name>
    <dbReference type="NCBI Taxonomy" id="28118"/>
    <lineage>
        <taxon>Bacteria</taxon>
        <taxon>Pseudomonadati</taxon>
        <taxon>Bacteroidota</taxon>
        <taxon>Bacteroidia</taxon>
        <taxon>Bacteroidales</taxon>
        <taxon>Odoribacteraceae</taxon>
        <taxon>Odoribacter</taxon>
    </lineage>
</organism>
<dbReference type="InterPro" id="IPR002559">
    <property type="entry name" value="Transposase_11"/>
</dbReference>
<dbReference type="Proteomes" id="UP000283426">
    <property type="component" value="Unassembled WGS sequence"/>
</dbReference>
<dbReference type="OMA" id="SYYISWH"/>
<dbReference type="SUPFAM" id="SSF53098">
    <property type="entry name" value="Ribonuclease H-like"/>
    <property type="match status" value="1"/>
</dbReference>
<dbReference type="GeneID" id="61276839"/>
<dbReference type="GO" id="GO:0004803">
    <property type="term" value="F:transposase activity"/>
    <property type="evidence" value="ECO:0007669"/>
    <property type="project" value="InterPro"/>
</dbReference>
<dbReference type="GO" id="GO:0006313">
    <property type="term" value="P:DNA transposition"/>
    <property type="evidence" value="ECO:0007669"/>
    <property type="project" value="InterPro"/>
</dbReference>
<evidence type="ECO:0000313" key="3">
    <source>
        <dbReference type="Proteomes" id="UP000283426"/>
    </source>
</evidence>
<reference evidence="2 3" key="1">
    <citation type="submission" date="2018-08" db="EMBL/GenBank/DDBJ databases">
        <title>A genome reference for cultivated species of the human gut microbiota.</title>
        <authorList>
            <person name="Zou Y."/>
            <person name="Xue W."/>
            <person name="Luo G."/>
        </authorList>
    </citation>
    <scope>NUCLEOTIDE SEQUENCE [LARGE SCALE GENOMIC DNA]</scope>
    <source>
        <strain evidence="2 3">AF14-6AC</strain>
    </source>
</reference>
<dbReference type="InterPro" id="IPR012337">
    <property type="entry name" value="RNaseH-like_sf"/>
</dbReference>
<dbReference type="AlphaFoldDB" id="A0A412W9P1"/>
<sequence length="520" mass="59243">MFINRSKNKSGTTSVRVLQKRGRNNVLVKSFGSSRDMSEIERMVEQAQEFIRRQTGTYYNLFNQPPEQNLEDFIGKLSNSQISVDGPEVVFGRLFDHVGYDAIGGLFRPLVLSRLVAPGSKLKTVDYLWRYNGVSYDVNKIYRYLDKLCGRKGNADDIKSKIEQITFAHGARAMGGCIDVVFYDITTLYFEVAGEDDLRRTGYLKDGKFDCPQILLGLLVTREGLPISYEIFQGDLSEKKTFIPLLKRAQQKFGFPSPIVVADAGLLSRKNIDALVAAGYEYILGARLKNENANVKKKVLALNLSDGQVASIETDDGLRIVVSFTEKRQKKDAFNRTRGLLRLQAKVASGKITKKHINNRGYNKYLRIEGEANISIDLETFEKDAAWDGLKGYVTNATLPDEEVLANYHNLWFIERVFRMSKTDLQIRPMYHRLRNRIEGHICICFCVYVLQLEMERLLKAANSTITLEKARELVKTMYALTYTKSGHIKPSKTMLRMDPLQQELYQLVDEWVKSDLGNA</sequence>
<dbReference type="Pfam" id="PF01609">
    <property type="entry name" value="DDE_Tnp_1"/>
    <property type="match status" value="1"/>
</dbReference>
<gene>
    <name evidence="2" type="ORF">DWW24_14540</name>
</gene>
<dbReference type="GO" id="GO:0003677">
    <property type="term" value="F:DNA binding"/>
    <property type="evidence" value="ECO:0007669"/>
    <property type="project" value="InterPro"/>
</dbReference>
<accession>A0A412W9P1</accession>
<protein>
    <submittedName>
        <fullName evidence="2">IS1634 family transposase</fullName>
    </submittedName>
</protein>
<comment type="caution">
    <text evidence="2">The sequence shown here is derived from an EMBL/GenBank/DDBJ whole genome shotgun (WGS) entry which is preliminary data.</text>
</comment>
<dbReference type="PANTHER" id="PTHR34614:SF2">
    <property type="entry name" value="TRANSPOSASE IS4-LIKE DOMAIN-CONTAINING PROTEIN"/>
    <property type="match status" value="1"/>
</dbReference>
<evidence type="ECO:0000313" key="2">
    <source>
        <dbReference type="EMBL" id="RGV22037.1"/>
    </source>
</evidence>
<feature type="domain" description="Transposase IS4-like" evidence="1">
    <location>
        <begin position="218"/>
        <end position="451"/>
    </location>
</feature>
<name>A0A412W9P1_9BACT</name>
<dbReference type="EMBL" id="QRYW01000033">
    <property type="protein sequence ID" value="RGV22037.1"/>
    <property type="molecule type" value="Genomic_DNA"/>
</dbReference>
<dbReference type="NCBIfam" id="NF033559">
    <property type="entry name" value="transpos_IS1634"/>
    <property type="match status" value="1"/>
</dbReference>
<proteinExistence type="predicted"/>